<protein>
    <submittedName>
        <fullName evidence="5">Class I SAM-dependent methyltransferase</fullName>
    </submittedName>
</protein>
<dbReference type="InterPro" id="IPR041698">
    <property type="entry name" value="Methyltransf_25"/>
</dbReference>
<dbReference type="GO" id="GO:0008168">
    <property type="term" value="F:methyltransferase activity"/>
    <property type="evidence" value="ECO:0007669"/>
    <property type="project" value="UniProtKB-KW"/>
</dbReference>
<dbReference type="GO" id="GO:0032259">
    <property type="term" value="P:methylation"/>
    <property type="evidence" value="ECO:0007669"/>
    <property type="project" value="UniProtKB-KW"/>
</dbReference>
<keyword evidence="3" id="KW-0949">S-adenosyl-L-methionine</keyword>
<comment type="caution">
    <text evidence="5">The sequence shown here is derived from an EMBL/GenBank/DDBJ whole genome shotgun (WGS) entry which is preliminary data.</text>
</comment>
<evidence type="ECO:0000313" key="5">
    <source>
        <dbReference type="EMBL" id="KAA9005029.1"/>
    </source>
</evidence>
<dbReference type="InterPro" id="IPR029063">
    <property type="entry name" value="SAM-dependent_MTases_sf"/>
</dbReference>
<dbReference type="EMBL" id="VYKK01000011">
    <property type="protein sequence ID" value="KAA9005029.1"/>
    <property type="molecule type" value="Genomic_DNA"/>
</dbReference>
<feature type="domain" description="Methyltransferase" evidence="4">
    <location>
        <begin position="45"/>
        <end position="145"/>
    </location>
</feature>
<dbReference type="Proteomes" id="UP000367750">
    <property type="component" value="Unassembled WGS sequence"/>
</dbReference>
<dbReference type="SUPFAM" id="SSF53335">
    <property type="entry name" value="S-adenosyl-L-methionine-dependent methyltransferases"/>
    <property type="match status" value="1"/>
</dbReference>
<reference evidence="5 6" key="1">
    <citation type="submission" date="2019-09" db="EMBL/GenBank/DDBJ databases">
        <title>Bacillus ochoae sp. nov., Paenibacillus whitsoniae sp. nov., Paenibacillus spiritus sp. nov. Isolated from the Mars Exploration Rover during spacecraft assembly.</title>
        <authorList>
            <person name="Seuylemezian A."/>
            <person name="Vaishampayan P."/>
        </authorList>
    </citation>
    <scope>NUCLEOTIDE SEQUENCE [LARGE SCALE GENOMIC DNA]</scope>
    <source>
        <strain evidence="5 6">MER_111</strain>
    </source>
</reference>
<keyword evidence="1 5" id="KW-0489">Methyltransferase</keyword>
<name>A0A5J5GA45_9BACL</name>
<keyword evidence="2 5" id="KW-0808">Transferase</keyword>
<dbReference type="Pfam" id="PF13649">
    <property type="entry name" value="Methyltransf_25"/>
    <property type="match status" value="1"/>
</dbReference>
<dbReference type="Gene3D" id="3.40.50.150">
    <property type="entry name" value="Vaccinia Virus protein VP39"/>
    <property type="match status" value="1"/>
</dbReference>
<evidence type="ECO:0000313" key="6">
    <source>
        <dbReference type="Proteomes" id="UP000367750"/>
    </source>
</evidence>
<dbReference type="PANTHER" id="PTHR43464:SF19">
    <property type="entry name" value="UBIQUINONE BIOSYNTHESIS O-METHYLTRANSFERASE, MITOCHONDRIAL"/>
    <property type="match status" value="1"/>
</dbReference>
<evidence type="ECO:0000256" key="2">
    <source>
        <dbReference type="ARBA" id="ARBA00022679"/>
    </source>
</evidence>
<dbReference type="PANTHER" id="PTHR43464">
    <property type="entry name" value="METHYLTRANSFERASE"/>
    <property type="match status" value="1"/>
</dbReference>
<evidence type="ECO:0000256" key="3">
    <source>
        <dbReference type="ARBA" id="ARBA00022691"/>
    </source>
</evidence>
<dbReference type="OrthoDB" id="9804312at2"/>
<dbReference type="AlphaFoldDB" id="A0A5J5GA45"/>
<organism evidence="5 6">
    <name type="scientific">Paenibacillus spiritus</name>
    <dbReference type="NCBI Taxonomy" id="2496557"/>
    <lineage>
        <taxon>Bacteria</taxon>
        <taxon>Bacillati</taxon>
        <taxon>Bacillota</taxon>
        <taxon>Bacilli</taxon>
        <taxon>Bacillales</taxon>
        <taxon>Paenibacillaceae</taxon>
        <taxon>Paenibacillus</taxon>
    </lineage>
</organism>
<keyword evidence="6" id="KW-1185">Reference proteome</keyword>
<evidence type="ECO:0000256" key="1">
    <source>
        <dbReference type="ARBA" id="ARBA00022603"/>
    </source>
</evidence>
<accession>A0A5J5GA45</accession>
<sequence length="247" mass="27313">MSKNNWEAFFDAHAPHYMNNGFTKNTVSEVDFVVEELQLAPGSRVLDIGCGTGRHAVELAGRGYRVTGVDISSGMLAEARRRAAEEGVEVEWVQADAAAYVPARTFDAVICLCEGAFGLVGREEEPIAHDAAILAHISEGLKPGGRMILTTLNAYARIRSLTQEDVASGRFDPVTLVEHYEDEWELPEGKKRVEVKERRYFPFELKAMFAEAGLKVENIWGGALGEWSKRRSIGLDEIEIMAVAVKE</sequence>
<dbReference type="CDD" id="cd02440">
    <property type="entry name" value="AdoMet_MTases"/>
    <property type="match status" value="1"/>
</dbReference>
<evidence type="ECO:0000259" key="4">
    <source>
        <dbReference type="Pfam" id="PF13649"/>
    </source>
</evidence>
<proteinExistence type="predicted"/>
<gene>
    <name evidence="5" type="ORF">F4V43_09050</name>
</gene>
<dbReference type="RefSeq" id="WP_150457927.1">
    <property type="nucleotide sequence ID" value="NZ_VYKK01000011.1"/>
</dbReference>